<dbReference type="InterPro" id="IPR006429">
    <property type="entry name" value="Phage_lambda_portal"/>
</dbReference>
<feature type="compositionally biased region" description="Basic residues" evidence="1">
    <location>
        <begin position="9"/>
        <end position="20"/>
    </location>
</feature>
<dbReference type="EMBL" id="QFQD01000030">
    <property type="protein sequence ID" value="PZQ82667.1"/>
    <property type="molecule type" value="Genomic_DNA"/>
</dbReference>
<proteinExistence type="predicted"/>
<feature type="region of interest" description="Disordered" evidence="1">
    <location>
        <begin position="515"/>
        <end position="541"/>
    </location>
</feature>
<organism evidence="2 3">
    <name type="scientific">Ancylobacter novellus</name>
    <name type="common">Thiobacillus novellus</name>
    <dbReference type="NCBI Taxonomy" id="921"/>
    <lineage>
        <taxon>Bacteria</taxon>
        <taxon>Pseudomonadati</taxon>
        <taxon>Pseudomonadota</taxon>
        <taxon>Alphaproteobacteria</taxon>
        <taxon>Hyphomicrobiales</taxon>
        <taxon>Xanthobacteraceae</taxon>
        <taxon>Ancylobacter</taxon>
    </lineage>
</organism>
<dbReference type="GO" id="GO:0019068">
    <property type="term" value="P:virion assembly"/>
    <property type="evidence" value="ECO:0007669"/>
    <property type="project" value="InterPro"/>
</dbReference>
<evidence type="ECO:0000256" key="1">
    <source>
        <dbReference type="SAM" id="MobiDB-lite"/>
    </source>
</evidence>
<dbReference type="AlphaFoldDB" id="A0A2W5SIJ8"/>
<feature type="region of interest" description="Disordered" evidence="1">
    <location>
        <begin position="1"/>
        <end position="28"/>
    </location>
</feature>
<dbReference type="NCBIfam" id="TIGR01539">
    <property type="entry name" value="portal_lambda"/>
    <property type="match status" value="1"/>
</dbReference>
<evidence type="ECO:0000313" key="3">
    <source>
        <dbReference type="Proteomes" id="UP000248887"/>
    </source>
</evidence>
<dbReference type="Proteomes" id="UP000248887">
    <property type="component" value="Unassembled WGS sequence"/>
</dbReference>
<evidence type="ECO:0000313" key="2">
    <source>
        <dbReference type="EMBL" id="PZQ82667.1"/>
    </source>
</evidence>
<gene>
    <name evidence="2" type="ORF">DI549_10830</name>
</gene>
<protein>
    <submittedName>
        <fullName evidence="2">Phage portal protein</fullName>
    </submittedName>
</protein>
<accession>A0A2W5SIJ8</accession>
<dbReference type="GO" id="GO:0005198">
    <property type="term" value="F:structural molecule activity"/>
    <property type="evidence" value="ECO:0007669"/>
    <property type="project" value="InterPro"/>
</dbReference>
<dbReference type="Pfam" id="PF05136">
    <property type="entry name" value="Phage_portal_2"/>
    <property type="match status" value="1"/>
</dbReference>
<reference evidence="2 3" key="1">
    <citation type="submission" date="2017-08" db="EMBL/GenBank/DDBJ databases">
        <title>Infants hospitalized years apart are colonized by the same room-sourced microbial strains.</title>
        <authorList>
            <person name="Brooks B."/>
            <person name="Olm M.R."/>
            <person name="Firek B.A."/>
            <person name="Baker R."/>
            <person name="Thomas B.C."/>
            <person name="Morowitz M.J."/>
            <person name="Banfield J.F."/>
        </authorList>
    </citation>
    <scope>NUCLEOTIDE SEQUENCE [LARGE SCALE GENOMIC DNA]</scope>
    <source>
        <strain evidence="2">S2_005_001_R2_27</strain>
    </source>
</reference>
<sequence length="541" mass="59445">MPVAPFPPRTRRPLRRRRPMRSSSGNSQMDLNLFERALAAVSPEWGVRRLNAKAALTVATEAARGFDAARRDRRTAGWKATGGSANSELAPALDMVRRRSRDLCRNNEWAGNAKRKLAAHMVGTGIVPRPARGTAKRTKERARGAWNEFAENCDPSGQSDFYGIQQQLAGEVVEGGAAFLRWYLRPASWGLKVPLQCEVLEHEFLDTRKTEMRGNNAIINGVEIDPWGRRVAYWLFPQHPGEMSSLTLARNRFVSERVPASEVDHVFRVDRPGQVTGVPWMASAALRLRDAADYEEAELIKKKIESCLTVFVRRNGTGPTNLVQAGAQVKDATGKRLEKIAPGLIAYLGEGEEIQTAMPSPASGYADVMDRQMLAASAGIGLPYASFTGDLSKSNFAGMREGKLDYWGVLDQWQWLMLVPQVSRPAWRRVMRAAAGSGQAVPAGISAEYTMPKRPWVDPLKDVKAEEAELALGIESWAEKAAARGYDPEDLIAEISEWKPRLDAAGITFAKAPGLAAAPAEKPANDKERDNADAESEDTDA</sequence>
<comment type="caution">
    <text evidence="2">The sequence shown here is derived from an EMBL/GenBank/DDBJ whole genome shotgun (WGS) entry which is preliminary data.</text>
</comment>
<name>A0A2W5SIJ8_ANCNO</name>
<feature type="compositionally biased region" description="Basic and acidic residues" evidence="1">
    <location>
        <begin position="523"/>
        <end position="532"/>
    </location>
</feature>